<dbReference type="OrthoDB" id="5365783at2"/>
<dbReference type="AlphaFoldDB" id="A0A4Q0ZF14"/>
<feature type="transmembrane region" description="Helical" evidence="1">
    <location>
        <begin position="75"/>
        <end position="91"/>
    </location>
</feature>
<accession>A0A4Q0ZF14</accession>
<evidence type="ECO:0000313" key="3">
    <source>
        <dbReference type="Proteomes" id="UP000290870"/>
    </source>
</evidence>
<name>A0A4Q0ZF14_9BACT</name>
<dbReference type="RefSeq" id="WP_128985800.1">
    <property type="nucleotide sequence ID" value="NZ_PDJZ01000003.1"/>
</dbReference>
<feature type="transmembrane region" description="Helical" evidence="1">
    <location>
        <begin position="97"/>
        <end position="115"/>
    </location>
</feature>
<comment type="caution">
    <text evidence="2">The sequence shown here is derived from an EMBL/GenBank/DDBJ whole genome shotgun (WGS) entry which is preliminary data.</text>
</comment>
<protein>
    <submittedName>
        <fullName evidence="2">Uncharacterized protein</fullName>
    </submittedName>
</protein>
<proteinExistence type="predicted"/>
<feature type="transmembrane region" description="Helical" evidence="1">
    <location>
        <begin position="6"/>
        <end position="26"/>
    </location>
</feature>
<dbReference type="Proteomes" id="UP000290870">
    <property type="component" value="Unassembled WGS sequence"/>
</dbReference>
<organism evidence="2 3">
    <name type="scientific">Arcobacter cloacae</name>
    <dbReference type="NCBI Taxonomy" id="1054034"/>
    <lineage>
        <taxon>Bacteria</taxon>
        <taxon>Pseudomonadati</taxon>
        <taxon>Campylobacterota</taxon>
        <taxon>Epsilonproteobacteria</taxon>
        <taxon>Campylobacterales</taxon>
        <taxon>Arcobacteraceae</taxon>
        <taxon>Arcobacter</taxon>
    </lineage>
</organism>
<dbReference type="EMBL" id="PDJZ01000003">
    <property type="protein sequence ID" value="RXJ84939.1"/>
    <property type="molecule type" value="Genomic_DNA"/>
</dbReference>
<keyword evidence="1" id="KW-0812">Transmembrane</keyword>
<keyword evidence="1" id="KW-0472">Membrane</keyword>
<keyword evidence="1" id="KW-1133">Transmembrane helix</keyword>
<evidence type="ECO:0000313" key="2">
    <source>
        <dbReference type="EMBL" id="RXJ84939.1"/>
    </source>
</evidence>
<reference evidence="2 3" key="1">
    <citation type="submission" date="2017-10" db="EMBL/GenBank/DDBJ databases">
        <title>Genomics of the genus Arcobacter.</title>
        <authorList>
            <person name="Perez-Cataluna A."/>
            <person name="Figueras M.J."/>
        </authorList>
    </citation>
    <scope>NUCLEOTIDE SEQUENCE [LARGE SCALE GENOMIC DNA]</scope>
    <source>
        <strain evidence="2 3">F26</strain>
    </source>
</reference>
<evidence type="ECO:0000256" key="1">
    <source>
        <dbReference type="SAM" id="Phobius"/>
    </source>
</evidence>
<sequence>MEQFPIEFVSNIASIVLVVILVINYLKHKKRIEVIQQLDSLKSENQLTQQDISYIYENEKEYKEKAEKAEGFTKLLNPIFILIVGILFIYLPFSDAMIHLNVFVVAFIFVQLDKINKKNTYILLKELKKDIKKEEN</sequence>
<gene>
    <name evidence="2" type="ORF">CRU90_03010</name>
</gene>